<sequence>MSPRRLVLWRHGETDYNAAGRMQGHLDSALTPRGWNQARFAVPALARFSPDLVIASDLRRATDTATVLTDAIGVPLRIDKRLRETHLGDWQGRTGEEVDQAYPGERDRWRTDATWAPPGGESRVDVADRAGEVVTDLLQANSEAGETVLLAAHGGLIVALTARLLTLPVEVWPSLGGIANCHWVELGRRDGKWRLQAYNAGMHG</sequence>
<dbReference type="GO" id="GO:0006096">
    <property type="term" value="P:glycolytic process"/>
    <property type="evidence" value="ECO:0007669"/>
    <property type="project" value="UniProtKB-KW"/>
</dbReference>
<keyword evidence="3" id="KW-0324">Glycolysis</keyword>
<evidence type="ECO:0000256" key="6">
    <source>
        <dbReference type="PIRSR" id="PIRSR613078-2"/>
    </source>
</evidence>
<evidence type="ECO:0000313" key="7">
    <source>
        <dbReference type="EMBL" id="OXM62998.1"/>
    </source>
</evidence>
<dbReference type="InterPro" id="IPR005952">
    <property type="entry name" value="Phosphogly_mut1"/>
</dbReference>
<reference evidence="8" key="1">
    <citation type="submission" date="2017-07" db="EMBL/GenBank/DDBJ databases">
        <title>Comparative genome mining reveals phylogenetic distribution patterns of secondary metabolites in Amycolatopsis.</title>
        <authorList>
            <person name="Adamek M."/>
            <person name="Alanjary M."/>
            <person name="Sales-Ortells H."/>
            <person name="Goodfellow M."/>
            <person name="Bull A.T."/>
            <person name="Kalinowski J."/>
            <person name="Ziemert N."/>
        </authorList>
    </citation>
    <scope>NUCLEOTIDE SEQUENCE [LARGE SCALE GENOMIC DNA]</scope>
    <source>
        <strain evidence="8">H5</strain>
    </source>
</reference>
<organism evidence="7 8">
    <name type="scientific">Amycolatopsis vastitatis</name>
    <dbReference type="NCBI Taxonomy" id="1905142"/>
    <lineage>
        <taxon>Bacteria</taxon>
        <taxon>Bacillati</taxon>
        <taxon>Actinomycetota</taxon>
        <taxon>Actinomycetes</taxon>
        <taxon>Pseudonocardiales</taxon>
        <taxon>Pseudonocardiaceae</taxon>
        <taxon>Amycolatopsis</taxon>
    </lineage>
</organism>
<dbReference type="PROSITE" id="PS00175">
    <property type="entry name" value="PG_MUTASE"/>
    <property type="match status" value="1"/>
</dbReference>
<evidence type="ECO:0000256" key="3">
    <source>
        <dbReference type="ARBA" id="ARBA00023152"/>
    </source>
</evidence>
<dbReference type="AlphaFoldDB" id="A0A229SVK6"/>
<accession>A0A229SVK6</accession>
<comment type="similarity">
    <text evidence="1">Belongs to the phosphoglycerate mutase family. BPG-dependent PGAM subfamily.</text>
</comment>
<dbReference type="SUPFAM" id="SSF53254">
    <property type="entry name" value="Phosphoglycerate mutase-like"/>
    <property type="match status" value="1"/>
</dbReference>
<dbReference type="InterPro" id="IPR001345">
    <property type="entry name" value="PG/BPGM_mutase_AS"/>
</dbReference>
<dbReference type="EMBL" id="NMUL01000038">
    <property type="protein sequence ID" value="OXM62998.1"/>
    <property type="molecule type" value="Genomic_DNA"/>
</dbReference>
<dbReference type="InterPro" id="IPR013078">
    <property type="entry name" value="His_Pase_superF_clade-1"/>
</dbReference>
<dbReference type="PANTHER" id="PTHR11931">
    <property type="entry name" value="PHOSPHOGLYCERATE MUTASE"/>
    <property type="match status" value="1"/>
</dbReference>
<dbReference type="Gene3D" id="3.40.50.1240">
    <property type="entry name" value="Phosphoglycerate mutase-like"/>
    <property type="match status" value="1"/>
</dbReference>
<dbReference type="RefSeq" id="WP_093951308.1">
    <property type="nucleotide sequence ID" value="NZ_NMUL01000038.1"/>
</dbReference>
<feature type="active site" description="Tele-phosphohistidine intermediate" evidence="5">
    <location>
        <position position="11"/>
    </location>
</feature>
<dbReference type="GO" id="GO:0004619">
    <property type="term" value="F:phosphoglycerate mutase activity"/>
    <property type="evidence" value="ECO:0007669"/>
    <property type="project" value="UniProtKB-EC"/>
</dbReference>
<dbReference type="Proteomes" id="UP000215199">
    <property type="component" value="Unassembled WGS sequence"/>
</dbReference>
<comment type="caution">
    <text evidence="7">The sequence shown here is derived from an EMBL/GenBank/DDBJ whole genome shotgun (WGS) entry which is preliminary data.</text>
</comment>
<feature type="active site" description="Proton donor/acceptor" evidence="5">
    <location>
        <position position="84"/>
    </location>
</feature>
<dbReference type="InterPro" id="IPR029033">
    <property type="entry name" value="His_PPase_superfam"/>
</dbReference>
<dbReference type="PIRSF" id="PIRSF000709">
    <property type="entry name" value="6PFK_2-Ptase"/>
    <property type="match status" value="1"/>
</dbReference>
<evidence type="ECO:0000256" key="4">
    <source>
        <dbReference type="ARBA" id="ARBA00023235"/>
    </source>
</evidence>
<evidence type="ECO:0000256" key="1">
    <source>
        <dbReference type="ARBA" id="ARBA00006717"/>
    </source>
</evidence>
<feature type="binding site" evidence="6">
    <location>
        <begin position="10"/>
        <end position="17"/>
    </location>
    <ligand>
        <name>substrate</name>
    </ligand>
</feature>
<dbReference type="Pfam" id="PF00300">
    <property type="entry name" value="His_Phos_1"/>
    <property type="match status" value="1"/>
</dbReference>
<feature type="binding site" evidence="6">
    <location>
        <position position="60"/>
    </location>
    <ligand>
        <name>substrate</name>
    </ligand>
</feature>
<keyword evidence="4" id="KW-0413">Isomerase</keyword>
<keyword evidence="8" id="KW-1185">Reference proteome</keyword>
<evidence type="ECO:0000256" key="5">
    <source>
        <dbReference type="PIRSR" id="PIRSR613078-1"/>
    </source>
</evidence>
<dbReference type="CDD" id="cd07067">
    <property type="entry name" value="HP_PGM_like"/>
    <property type="match status" value="1"/>
</dbReference>
<evidence type="ECO:0000313" key="8">
    <source>
        <dbReference type="Proteomes" id="UP000215199"/>
    </source>
</evidence>
<evidence type="ECO:0000256" key="2">
    <source>
        <dbReference type="ARBA" id="ARBA00012028"/>
    </source>
</evidence>
<protein>
    <recommendedName>
        <fullName evidence="2">phosphoglycerate mutase (2,3-diphosphoglycerate-dependent)</fullName>
        <ecNumber evidence="2">5.4.2.11</ecNumber>
    </recommendedName>
</protein>
<proteinExistence type="inferred from homology"/>
<gene>
    <name evidence="7" type="ORF">CF165_32010</name>
</gene>
<dbReference type="SMART" id="SM00855">
    <property type="entry name" value="PGAM"/>
    <property type="match status" value="1"/>
</dbReference>
<name>A0A229SVK6_9PSEU</name>
<dbReference type="OrthoDB" id="9781415at2"/>
<dbReference type="EC" id="5.4.2.11" evidence="2"/>